<sequence>MNERSPSRLELLRFARRVIVQQATAALAQIDQWIADEERRETERHTGEARRPRTPEWLMERGIGTGSPPTRIHKGDCHMAKGVRVKAITEEQARQALYAHIAACPHCDPDTALQVVPE</sequence>
<dbReference type="InterPro" id="IPR046200">
    <property type="entry name" value="DUF6233"/>
</dbReference>
<reference evidence="2" key="1">
    <citation type="journal article" date="2019" name="Int. J. Syst. Evol. Microbiol.">
        <title>The Global Catalogue of Microorganisms (GCM) 10K type strain sequencing project: providing services to taxonomists for standard genome sequencing and annotation.</title>
        <authorList>
            <consortium name="The Broad Institute Genomics Platform"/>
            <consortium name="The Broad Institute Genome Sequencing Center for Infectious Disease"/>
            <person name="Wu L."/>
            <person name="Ma J."/>
        </authorList>
    </citation>
    <scope>NUCLEOTIDE SEQUENCE [LARGE SCALE GENOMIC DNA]</scope>
    <source>
        <strain evidence="2">CGMCC 1.12470</strain>
    </source>
</reference>
<dbReference type="Proteomes" id="UP001597261">
    <property type="component" value="Unassembled WGS sequence"/>
</dbReference>
<keyword evidence="2" id="KW-1185">Reference proteome</keyword>
<comment type="caution">
    <text evidence="1">The sequence shown here is derived from an EMBL/GenBank/DDBJ whole genome shotgun (WGS) entry which is preliminary data.</text>
</comment>
<name>A0ABW4IKJ1_9ACTN</name>
<gene>
    <name evidence="1" type="ORF">ACFSL4_05930</name>
</gene>
<evidence type="ECO:0000313" key="1">
    <source>
        <dbReference type="EMBL" id="MFD1657770.1"/>
    </source>
</evidence>
<protein>
    <submittedName>
        <fullName evidence="1">DUF6233 domain-containing protein</fullName>
    </submittedName>
</protein>
<dbReference type="Pfam" id="PF19746">
    <property type="entry name" value="DUF6233"/>
    <property type="match status" value="1"/>
</dbReference>
<organism evidence="1 2">
    <name type="scientific">Streptomyces caeni</name>
    <dbReference type="NCBI Taxonomy" id="2307231"/>
    <lineage>
        <taxon>Bacteria</taxon>
        <taxon>Bacillati</taxon>
        <taxon>Actinomycetota</taxon>
        <taxon>Actinomycetes</taxon>
        <taxon>Kitasatosporales</taxon>
        <taxon>Streptomycetaceae</taxon>
        <taxon>Streptomyces</taxon>
    </lineage>
</organism>
<evidence type="ECO:0000313" key="2">
    <source>
        <dbReference type="Proteomes" id="UP001597261"/>
    </source>
</evidence>
<dbReference type="EMBL" id="JBHUDX010000013">
    <property type="protein sequence ID" value="MFD1657770.1"/>
    <property type="molecule type" value="Genomic_DNA"/>
</dbReference>
<accession>A0ABW4IKJ1</accession>
<dbReference type="RefSeq" id="WP_381079250.1">
    <property type="nucleotide sequence ID" value="NZ_JBHUDX010000013.1"/>
</dbReference>
<proteinExistence type="predicted"/>